<keyword evidence="1" id="KW-0472">Membrane</keyword>
<dbReference type="GeneID" id="68360651"/>
<organism evidence="2 3">
    <name type="scientific">Hirsutella rhossiliensis</name>
    <dbReference type="NCBI Taxonomy" id="111463"/>
    <lineage>
        <taxon>Eukaryota</taxon>
        <taxon>Fungi</taxon>
        <taxon>Dikarya</taxon>
        <taxon>Ascomycota</taxon>
        <taxon>Pezizomycotina</taxon>
        <taxon>Sordariomycetes</taxon>
        <taxon>Hypocreomycetidae</taxon>
        <taxon>Hypocreales</taxon>
        <taxon>Ophiocordycipitaceae</taxon>
        <taxon>Hirsutella</taxon>
    </lineage>
</organism>
<keyword evidence="3" id="KW-1185">Reference proteome</keyword>
<sequence length="162" mass="18451">MCAMDPSSIQAFRANFSAAEGGHRHLLRCWSHQDCRGCLADDECSWCPFTWACVPNSYPIPLLAPAYDAHVCPHPAEQWELRTRPFGCRVSTTTSLTALVAFLAALLLVSWTALNIVALRRWRRYTEQKPNWDQGYIHPWRAAWMPPDSREQQPLLGEQAGR</sequence>
<evidence type="ECO:0000313" key="2">
    <source>
        <dbReference type="EMBL" id="KAH0957376.1"/>
    </source>
</evidence>
<accession>A0A9P8SCB4</accession>
<feature type="transmembrane region" description="Helical" evidence="1">
    <location>
        <begin position="96"/>
        <end position="119"/>
    </location>
</feature>
<keyword evidence="1" id="KW-0812">Transmembrane</keyword>
<name>A0A9P8SCB4_9HYPO</name>
<dbReference type="OrthoDB" id="5427091at2759"/>
<proteinExistence type="predicted"/>
<dbReference type="RefSeq" id="XP_044714890.1">
    <property type="nucleotide sequence ID" value="XM_044869993.1"/>
</dbReference>
<reference evidence="2" key="1">
    <citation type="submission" date="2021-09" db="EMBL/GenBank/DDBJ databases">
        <title>A high-quality genome of the endoparasitic fungus Hirsutella rhossiliensis with a comparison of Hirsutella genomes reveals transposable elements contributing to genome size variation.</title>
        <authorList>
            <person name="Lin R."/>
            <person name="Jiao Y."/>
            <person name="Sun X."/>
            <person name="Ling J."/>
            <person name="Xie B."/>
            <person name="Cheng X."/>
        </authorList>
    </citation>
    <scope>NUCLEOTIDE SEQUENCE</scope>
    <source>
        <strain evidence="2">HR02</strain>
    </source>
</reference>
<dbReference type="EMBL" id="JAIZPD010000021">
    <property type="protein sequence ID" value="KAH0957376.1"/>
    <property type="molecule type" value="Genomic_DNA"/>
</dbReference>
<evidence type="ECO:0008006" key="4">
    <source>
        <dbReference type="Google" id="ProtNLM"/>
    </source>
</evidence>
<protein>
    <recommendedName>
        <fullName evidence="4">PSI domain-containing protein</fullName>
    </recommendedName>
</protein>
<evidence type="ECO:0000313" key="3">
    <source>
        <dbReference type="Proteomes" id="UP000824596"/>
    </source>
</evidence>
<comment type="caution">
    <text evidence="2">The sequence shown here is derived from an EMBL/GenBank/DDBJ whole genome shotgun (WGS) entry which is preliminary data.</text>
</comment>
<keyword evidence="1" id="KW-1133">Transmembrane helix</keyword>
<dbReference type="Proteomes" id="UP000824596">
    <property type="component" value="Unassembled WGS sequence"/>
</dbReference>
<evidence type="ECO:0000256" key="1">
    <source>
        <dbReference type="SAM" id="Phobius"/>
    </source>
</evidence>
<gene>
    <name evidence="2" type="ORF">HRG_11523</name>
</gene>
<dbReference type="AlphaFoldDB" id="A0A9P8SCB4"/>